<accession>A0A835NZI1</accession>
<reference evidence="3 4" key="2">
    <citation type="journal article" date="2021" name="J. Hered.">
        <title>Feather Gene Expression Elucidates the Developmental Basis of Plumage Iridescence in African Starlings.</title>
        <authorList>
            <person name="Rubenstein D.R."/>
            <person name="Corvelo A."/>
            <person name="MacManes M.D."/>
            <person name="Maia R."/>
            <person name="Narzisi G."/>
            <person name="Rousaki A."/>
            <person name="Vandenabeele P."/>
            <person name="Shawkey M.D."/>
            <person name="Solomon J."/>
        </authorList>
    </citation>
    <scope>NUCLEOTIDE SEQUENCE [LARGE SCALE GENOMIC DNA]</scope>
    <source>
        <strain evidence="3">SS15</strain>
    </source>
</reference>
<keyword evidence="4" id="KW-1185">Reference proteome</keyword>
<feature type="compositionally biased region" description="Polar residues" evidence="1">
    <location>
        <begin position="1"/>
        <end position="24"/>
    </location>
</feature>
<proteinExistence type="predicted"/>
<evidence type="ECO:0000256" key="1">
    <source>
        <dbReference type="SAM" id="MobiDB-lite"/>
    </source>
</evidence>
<dbReference type="EMBL" id="JADDUC010000024">
    <property type="protein sequence ID" value="KAG0124521.1"/>
    <property type="molecule type" value="Genomic_DNA"/>
</dbReference>
<protein>
    <submittedName>
        <fullName evidence="2">Uncharacterized protein</fullName>
    </submittedName>
</protein>
<reference evidence="2" key="1">
    <citation type="submission" date="2020-10" db="EMBL/GenBank/DDBJ databases">
        <title>Feather gene expression reveals the developmental basis of iridescence in African starlings.</title>
        <authorList>
            <person name="Rubenstein D.R."/>
        </authorList>
    </citation>
    <scope>NUCLEOTIDE SEQUENCE</scope>
    <source>
        <strain evidence="2">SS15</strain>
        <tissue evidence="2">Liver</tissue>
    </source>
</reference>
<gene>
    <name evidence="3" type="ORF">IHE44_0007433</name>
    <name evidence="2" type="ORF">IHE44_006265</name>
</gene>
<feature type="region of interest" description="Disordered" evidence="1">
    <location>
        <begin position="1"/>
        <end position="65"/>
    </location>
</feature>
<reference evidence="3" key="3">
    <citation type="submission" date="2022-01" db="EMBL/GenBank/DDBJ databases">
        <authorList>
            <person name="Rubenstein D.R."/>
        </authorList>
    </citation>
    <scope>NUCLEOTIDE SEQUENCE</scope>
    <source>
        <strain evidence="3">SS15</strain>
        <tissue evidence="3">Liver</tissue>
    </source>
</reference>
<feature type="compositionally biased region" description="Polar residues" evidence="1">
    <location>
        <begin position="34"/>
        <end position="56"/>
    </location>
</feature>
<organism evidence="2">
    <name type="scientific">Lamprotornis superbus</name>
    <dbReference type="NCBI Taxonomy" id="245042"/>
    <lineage>
        <taxon>Eukaryota</taxon>
        <taxon>Metazoa</taxon>
        <taxon>Chordata</taxon>
        <taxon>Craniata</taxon>
        <taxon>Vertebrata</taxon>
        <taxon>Euteleostomi</taxon>
        <taxon>Archelosauria</taxon>
        <taxon>Archosauria</taxon>
        <taxon>Dinosauria</taxon>
        <taxon>Saurischia</taxon>
        <taxon>Theropoda</taxon>
        <taxon>Coelurosauria</taxon>
        <taxon>Aves</taxon>
        <taxon>Neognathae</taxon>
        <taxon>Neoaves</taxon>
        <taxon>Telluraves</taxon>
        <taxon>Australaves</taxon>
        <taxon>Passeriformes</taxon>
        <taxon>Sturnidae</taxon>
        <taxon>Lamprotornis</taxon>
    </lineage>
</organism>
<dbReference type="EMBL" id="JADDUC020000024">
    <property type="protein sequence ID" value="KAI1231796.1"/>
    <property type="molecule type" value="Genomic_DNA"/>
</dbReference>
<evidence type="ECO:0000313" key="2">
    <source>
        <dbReference type="EMBL" id="KAG0124521.1"/>
    </source>
</evidence>
<name>A0A835NZI1_9PASS</name>
<comment type="caution">
    <text evidence="2">The sequence shown here is derived from an EMBL/GenBank/DDBJ whole genome shotgun (WGS) entry which is preliminary data.</text>
</comment>
<sequence length="65" mass="6980">MHQALSSSTGTGNVAVTGGSNQLQQRKRRILRSRSPQPSAQLQGKDSTTHSVQENMAPTMAKFLA</sequence>
<dbReference type="Proteomes" id="UP000618051">
    <property type="component" value="Unassembled WGS sequence"/>
</dbReference>
<dbReference type="AlphaFoldDB" id="A0A835NZI1"/>
<evidence type="ECO:0000313" key="4">
    <source>
        <dbReference type="Proteomes" id="UP000618051"/>
    </source>
</evidence>
<evidence type="ECO:0000313" key="3">
    <source>
        <dbReference type="EMBL" id="KAI1231796.1"/>
    </source>
</evidence>